<comment type="caution">
    <text evidence="2">The sequence shown here is derived from an EMBL/GenBank/DDBJ whole genome shotgun (WGS) entry which is preliminary data.</text>
</comment>
<proteinExistence type="predicted"/>
<name>A0ABP9Q2F4_9PSEU</name>
<accession>A0ABP9Q2F4</accession>
<feature type="compositionally biased region" description="Pro residues" evidence="1">
    <location>
        <begin position="44"/>
        <end position="70"/>
    </location>
</feature>
<reference evidence="3" key="1">
    <citation type="journal article" date="2019" name="Int. J. Syst. Evol. Microbiol.">
        <title>The Global Catalogue of Microorganisms (GCM) 10K type strain sequencing project: providing services to taxonomists for standard genome sequencing and annotation.</title>
        <authorList>
            <consortium name="The Broad Institute Genomics Platform"/>
            <consortium name="The Broad Institute Genome Sequencing Center for Infectious Disease"/>
            <person name="Wu L."/>
            <person name="Ma J."/>
        </authorList>
    </citation>
    <scope>NUCLEOTIDE SEQUENCE [LARGE SCALE GENOMIC DNA]</scope>
    <source>
        <strain evidence="3">JCM 18054</strain>
    </source>
</reference>
<feature type="region of interest" description="Disordered" evidence="1">
    <location>
        <begin position="22"/>
        <end position="70"/>
    </location>
</feature>
<dbReference type="Proteomes" id="UP001500192">
    <property type="component" value="Unassembled WGS sequence"/>
</dbReference>
<evidence type="ECO:0000313" key="2">
    <source>
        <dbReference type="EMBL" id="GAA5154920.1"/>
    </source>
</evidence>
<dbReference type="EMBL" id="BAABIB010000022">
    <property type="protein sequence ID" value="GAA5154920.1"/>
    <property type="molecule type" value="Genomic_DNA"/>
</dbReference>
<gene>
    <name evidence="2" type="ORF">GCM10023214_09900</name>
</gene>
<organism evidence="2 3">
    <name type="scientific">Amycolatopsis dongchuanensis</name>
    <dbReference type="NCBI Taxonomy" id="1070866"/>
    <lineage>
        <taxon>Bacteria</taxon>
        <taxon>Bacillati</taxon>
        <taxon>Actinomycetota</taxon>
        <taxon>Actinomycetes</taxon>
        <taxon>Pseudonocardiales</taxon>
        <taxon>Pseudonocardiaceae</taxon>
        <taxon>Amycolatopsis</taxon>
    </lineage>
</organism>
<sequence length="70" mass="7309">MAAGGAARAVALVLARRQEWRVAVTPPSGRRHPRGPQPAAATTPPGPRDTPGFPPPVAARHLPPPLVRRA</sequence>
<keyword evidence="3" id="KW-1185">Reference proteome</keyword>
<evidence type="ECO:0000313" key="3">
    <source>
        <dbReference type="Proteomes" id="UP001500192"/>
    </source>
</evidence>
<evidence type="ECO:0000256" key="1">
    <source>
        <dbReference type="SAM" id="MobiDB-lite"/>
    </source>
</evidence>
<protein>
    <submittedName>
        <fullName evidence="2">Uncharacterized protein</fullName>
    </submittedName>
</protein>